<dbReference type="Proteomes" id="UP000029981">
    <property type="component" value="Chromosome 2"/>
</dbReference>
<protein>
    <submittedName>
        <fullName evidence="1">Uncharacterized protein</fullName>
    </submittedName>
</protein>
<reference evidence="1 2" key="3">
    <citation type="journal article" date="2010" name="BMC Genomics">
        <title>Transcriptome sequencing and comparative analysis of cucumber flowers with different sex types.</title>
        <authorList>
            <person name="Guo S."/>
            <person name="Zheng Y."/>
            <person name="Joung J.G."/>
            <person name="Liu S."/>
            <person name="Zhang Z."/>
            <person name="Crasta O.R."/>
            <person name="Sobral B.W."/>
            <person name="Xu Y."/>
            <person name="Huang S."/>
            <person name="Fei Z."/>
        </authorList>
    </citation>
    <scope>NUCLEOTIDE SEQUENCE [LARGE SCALE GENOMIC DNA]</scope>
    <source>
        <strain evidence="2">cv. 9930</strain>
    </source>
</reference>
<sequence>MEYSFEDVRLGQNVTNLQLNGFVYAWRSATSVWPHGERERCDDVLTVRDSERR</sequence>
<reference evidence="1 2" key="1">
    <citation type="journal article" date="2009" name="Nat. Genet.">
        <title>The genome of the cucumber, Cucumis sativus L.</title>
        <authorList>
            <person name="Huang S."/>
            <person name="Li R."/>
            <person name="Zhang Z."/>
            <person name="Li L."/>
            <person name="Gu X."/>
            <person name="Fan W."/>
            <person name="Lucas W.J."/>
            <person name="Wang X."/>
            <person name="Xie B."/>
            <person name="Ni P."/>
            <person name="Ren Y."/>
            <person name="Zhu H."/>
            <person name="Li J."/>
            <person name="Lin K."/>
            <person name="Jin W."/>
            <person name="Fei Z."/>
            <person name="Li G."/>
            <person name="Staub J."/>
            <person name="Kilian A."/>
            <person name="van der Vossen E.A."/>
            <person name="Wu Y."/>
            <person name="Guo J."/>
            <person name="He J."/>
            <person name="Jia Z."/>
            <person name="Ren Y."/>
            <person name="Tian G."/>
            <person name="Lu Y."/>
            <person name="Ruan J."/>
            <person name="Qian W."/>
            <person name="Wang M."/>
            <person name="Huang Q."/>
            <person name="Li B."/>
            <person name="Xuan Z."/>
            <person name="Cao J."/>
            <person name="Asan"/>
            <person name="Wu Z."/>
            <person name="Zhang J."/>
            <person name="Cai Q."/>
            <person name="Bai Y."/>
            <person name="Zhao B."/>
            <person name="Han Y."/>
            <person name="Li Y."/>
            <person name="Li X."/>
            <person name="Wang S."/>
            <person name="Shi Q."/>
            <person name="Liu S."/>
            <person name="Cho W.K."/>
            <person name="Kim J.Y."/>
            <person name="Xu Y."/>
            <person name="Heller-Uszynska K."/>
            <person name="Miao H."/>
            <person name="Cheng Z."/>
            <person name="Zhang S."/>
            <person name="Wu J."/>
            <person name="Yang Y."/>
            <person name="Kang H."/>
            <person name="Li M."/>
            <person name="Liang H."/>
            <person name="Ren X."/>
            <person name="Shi Z."/>
            <person name="Wen M."/>
            <person name="Jian M."/>
            <person name="Yang H."/>
            <person name="Zhang G."/>
            <person name="Yang Z."/>
            <person name="Chen R."/>
            <person name="Liu S."/>
            <person name="Li J."/>
            <person name="Ma L."/>
            <person name="Liu H."/>
            <person name="Zhou Y."/>
            <person name="Zhao J."/>
            <person name="Fang X."/>
            <person name="Li G."/>
            <person name="Fang L."/>
            <person name="Li Y."/>
            <person name="Liu D."/>
            <person name="Zheng H."/>
            <person name="Zhang Y."/>
            <person name="Qin N."/>
            <person name="Li Z."/>
            <person name="Yang G."/>
            <person name="Yang S."/>
            <person name="Bolund L."/>
            <person name="Kristiansen K."/>
            <person name="Zheng H."/>
            <person name="Li S."/>
            <person name="Zhang X."/>
            <person name="Yang H."/>
            <person name="Wang J."/>
            <person name="Sun R."/>
            <person name="Zhang B."/>
            <person name="Jiang S."/>
            <person name="Wang J."/>
            <person name="Du Y."/>
            <person name="Li S."/>
        </authorList>
    </citation>
    <scope>NUCLEOTIDE SEQUENCE [LARGE SCALE GENOMIC DNA]</scope>
    <source>
        <strain evidence="2">cv. 9930</strain>
    </source>
</reference>
<reference evidence="1 2" key="4">
    <citation type="journal article" date="2011" name="BMC Genomics">
        <title>RNA-Seq improves annotation of protein-coding genes in the cucumber genome.</title>
        <authorList>
            <person name="Li Z."/>
            <person name="Zhang Z."/>
            <person name="Yan P."/>
            <person name="Huang S."/>
            <person name="Fei Z."/>
            <person name="Lin K."/>
        </authorList>
    </citation>
    <scope>NUCLEOTIDE SEQUENCE [LARGE SCALE GENOMIC DNA]</scope>
    <source>
        <strain evidence="2">cv. 9930</strain>
    </source>
</reference>
<proteinExistence type="predicted"/>
<reference evidence="1 2" key="2">
    <citation type="journal article" date="2009" name="PLoS ONE">
        <title>An integrated genetic and cytogenetic map of the cucumber genome.</title>
        <authorList>
            <person name="Ren Y."/>
            <person name="Zhang Z."/>
            <person name="Liu J."/>
            <person name="Staub J.E."/>
            <person name="Han Y."/>
            <person name="Cheng Z."/>
            <person name="Li X."/>
            <person name="Lu J."/>
            <person name="Miao H."/>
            <person name="Kang H."/>
            <person name="Xie B."/>
            <person name="Gu X."/>
            <person name="Wang X."/>
            <person name="Du Y."/>
            <person name="Jin W."/>
            <person name="Huang S."/>
        </authorList>
    </citation>
    <scope>NUCLEOTIDE SEQUENCE [LARGE SCALE GENOMIC DNA]</scope>
    <source>
        <strain evidence="2">cv. 9930</strain>
    </source>
</reference>
<evidence type="ECO:0000313" key="2">
    <source>
        <dbReference type="Proteomes" id="UP000029981"/>
    </source>
</evidence>
<accession>A0A0A0LH05</accession>
<name>A0A0A0LH05_CUCSA</name>
<evidence type="ECO:0000313" key="1">
    <source>
        <dbReference type="EMBL" id="KGN61240.1"/>
    </source>
</evidence>
<keyword evidence="2" id="KW-1185">Reference proteome</keyword>
<organism evidence="1 2">
    <name type="scientific">Cucumis sativus</name>
    <name type="common">Cucumber</name>
    <dbReference type="NCBI Taxonomy" id="3659"/>
    <lineage>
        <taxon>Eukaryota</taxon>
        <taxon>Viridiplantae</taxon>
        <taxon>Streptophyta</taxon>
        <taxon>Embryophyta</taxon>
        <taxon>Tracheophyta</taxon>
        <taxon>Spermatophyta</taxon>
        <taxon>Magnoliopsida</taxon>
        <taxon>eudicotyledons</taxon>
        <taxon>Gunneridae</taxon>
        <taxon>Pentapetalae</taxon>
        <taxon>rosids</taxon>
        <taxon>fabids</taxon>
        <taxon>Cucurbitales</taxon>
        <taxon>Cucurbitaceae</taxon>
        <taxon>Benincaseae</taxon>
        <taxon>Cucumis</taxon>
    </lineage>
</organism>
<dbReference type="Gramene" id="KGN61240">
    <property type="protein sequence ID" value="KGN61240"/>
    <property type="gene ID" value="Csa_2G073030"/>
</dbReference>
<dbReference type="AlphaFoldDB" id="A0A0A0LH05"/>
<dbReference type="EMBL" id="CM002923">
    <property type="protein sequence ID" value="KGN61240.1"/>
    <property type="molecule type" value="Genomic_DNA"/>
</dbReference>
<gene>
    <name evidence="1" type="ORF">Csa_2G073030</name>
</gene>